<evidence type="ECO:0000256" key="1">
    <source>
        <dbReference type="SAM" id="Phobius"/>
    </source>
</evidence>
<evidence type="ECO:0000313" key="4">
    <source>
        <dbReference type="Proteomes" id="UP000002051"/>
    </source>
</evidence>
<keyword evidence="1 2" id="KW-0812">Transmembrane</keyword>
<dbReference type="Proteomes" id="UP000002051">
    <property type="component" value="Chromosome 8"/>
</dbReference>
<reference evidence="2 4" key="2">
    <citation type="journal article" date="2014" name="BMC Genomics">
        <title>An improved genome release (version Mt4.0) for the model legume Medicago truncatula.</title>
        <authorList>
            <person name="Tang H."/>
            <person name="Krishnakumar V."/>
            <person name="Bidwell S."/>
            <person name="Rosen B."/>
            <person name="Chan A."/>
            <person name="Zhou S."/>
            <person name="Gentzbittel L."/>
            <person name="Childs K.L."/>
            <person name="Yandell M."/>
            <person name="Gundlach H."/>
            <person name="Mayer K.F."/>
            <person name="Schwartz D.C."/>
            <person name="Town C.D."/>
        </authorList>
    </citation>
    <scope>GENOME REANNOTATION</scope>
    <source>
        <strain evidence="3 4">cv. Jemalong A17</strain>
    </source>
</reference>
<keyword evidence="4" id="KW-1185">Reference proteome</keyword>
<dbReference type="EMBL" id="CM001224">
    <property type="protein sequence ID" value="AET04357.1"/>
    <property type="molecule type" value="Genomic_DNA"/>
</dbReference>
<feature type="transmembrane region" description="Helical" evidence="1">
    <location>
        <begin position="15"/>
        <end position="32"/>
    </location>
</feature>
<name>G7L800_MEDTR</name>
<proteinExistence type="predicted"/>
<keyword evidence="1" id="KW-1133">Transmembrane helix</keyword>
<evidence type="ECO:0000313" key="3">
    <source>
        <dbReference type="EnsemblPlants" id="AET04357"/>
    </source>
</evidence>
<organism evidence="2 4">
    <name type="scientific">Medicago truncatula</name>
    <name type="common">Barrel medic</name>
    <name type="synonym">Medicago tribuloides</name>
    <dbReference type="NCBI Taxonomy" id="3880"/>
    <lineage>
        <taxon>Eukaryota</taxon>
        <taxon>Viridiplantae</taxon>
        <taxon>Streptophyta</taxon>
        <taxon>Embryophyta</taxon>
        <taxon>Tracheophyta</taxon>
        <taxon>Spermatophyta</taxon>
        <taxon>Magnoliopsida</taxon>
        <taxon>eudicotyledons</taxon>
        <taxon>Gunneridae</taxon>
        <taxon>Pentapetalae</taxon>
        <taxon>rosids</taxon>
        <taxon>fabids</taxon>
        <taxon>Fabales</taxon>
        <taxon>Fabaceae</taxon>
        <taxon>Papilionoideae</taxon>
        <taxon>50 kb inversion clade</taxon>
        <taxon>NPAAA clade</taxon>
        <taxon>Hologalegina</taxon>
        <taxon>IRL clade</taxon>
        <taxon>Trifolieae</taxon>
        <taxon>Medicago</taxon>
    </lineage>
</organism>
<reference evidence="2 4" key="1">
    <citation type="journal article" date="2011" name="Nature">
        <title>The Medicago genome provides insight into the evolution of rhizobial symbioses.</title>
        <authorList>
            <person name="Young N.D."/>
            <person name="Debelle F."/>
            <person name="Oldroyd G.E."/>
            <person name="Geurts R."/>
            <person name="Cannon S.B."/>
            <person name="Udvardi M.K."/>
            <person name="Benedito V.A."/>
            <person name="Mayer K.F."/>
            <person name="Gouzy J."/>
            <person name="Schoof H."/>
            <person name="Van de Peer Y."/>
            <person name="Proost S."/>
            <person name="Cook D.R."/>
            <person name="Meyers B.C."/>
            <person name="Spannagl M."/>
            <person name="Cheung F."/>
            <person name="De Mita S."/>
            <person name="Krishnakumar V."/>
            <person name="Gundlach H."/>
            <person name="Zhou S."/>
            <person name="Mudge J."/>
            <person name="Bharti A.K."/>
            <person name="Murray J.D."/>
            <person name="Naoumkina M.A."/>
            <person name="Rosen B."/>
            <person name="Silverstein K.A."/>
            <person name="Tang H."/>
            <person name="Rombauts S."/>
            <person name="Zhao P.X."/>
            <person name="Zhou P."/>
            <person name="Barbe V."/>
            <person name="Bardou P."/>
            <person name="Bechner M."/>
            <person name="Bellec A."/>
            <person name="Berger A."/>
            <person name="Berges H."/>
            <person name="Bidwell S."/>
            <person name="Bisseling T."/>
            <person name="Choisne N."/>
            <person name="Couloux A."/>
            <person name="Denny R."/>
            <person name="Deshpande S."/>
            <person name="Dai X."/>
            <person name="Doyle J.J."/>
            <person name="Dudez A.M."/>
            <person name="Farmer A.D."/>
            <person name="Fouteau S."/>
            <person name="Franken C."/>
            <person name="Gibelin C."/>
            <person name="Gish J."/>
            <person name="Goldstein S."/>
            <person name="Gonzalez A.J."/>
            <person name="Green P.J."/>
            <person name="Hallab A."/>
            <person name="Hartog M."/>
            <person name="Hua A."/>
            <person name="Humphray S.J."/>
            <person name="Jeong D.H."/>
            <person name="Jing Y."/>
            <person name="Jocker A."/>
            <person name="Kenton S.M."/>
            <person name="Kim D.J."/>
            <person name="Klee K."/>
            <person name="Lai H."/>
            <person name="Lang C."/>
            <person name="Lin S."/>
            <person name="Macmil S.L."/>
            <person name="Magdelenat G."/>
            <person name="Matthews L."/>
            <person name="McCorrison J."/>
            <person name="Monaghan E.L."/>
            <person name="Mun J.H."/>
            <person name="Najar F.Z."/>
            <person name="Nicholson C."/>
            <person name="Noirot C."/>
            <person name="O'Bleness M."/>
            <person name="Paule C.R."/>
            <person name="Poulain J."/>
            <person name="Prion F."/>
            <person name="Qin B."/>
            <person name="Qu C."/>
            <person name="Retzel E.F."/>
            <person name="Riddle C."/>
            <person name="Sallet E."/>
            <person name="Samain S."/>
            <person name="Samson N."/>
            <person name="Sanders I."/>
            <person name="Saurat O."/>
            <person name="Scarpelli C."/>
            <person name="Schiex T."/>
            <person name="Segurens B."/>
            <person name="Severin A.J."/>
            <person name="Sherrier D.J."/>
            <person name="Shi R."/>
            <person name="Sims S."/>
            <person name="Singer S.R."/>
            <person name="Sinharoy S."/>
            <person name="Sterck L."/>
            <person name="Viollet A."/>
            <person name="Wang B.B."/>
            <person name="Wang K."/>
            <person name="Wang M."/>
            <person name="Wang X."/>
            <person name="Warfsmann J."/>
            <person name="Weissenbach J."/>
            <person name="White D.D."/>
            <person name="White J.D."/>
            <person name="Wiley G.B."/>
            <person name="Wincker P."/>
            <person name="Xing Y."/>
            <person name="Yang L."/>
            <person name="Yao Z."/>
            <person name="Ying F."/>
            <person name="Zhai J."/>
            <person name="Zhou L."/>
            <person name="Zuber A."/>
            <person name="Denarie J."/>
            <person name="Dixon R.A."/>
            <person name="May G.D."/>
            <person name="Schwartz D.C."/>
            <person name="Rogers J."/>
            <person name="Quetier F."/>
            <person name="Town C.D."/>
            <person name="Roe B.A."/>
        </authorList>
    </citation>
    <scope>NUCLEOTIDE SEQUENCE [LARGE SCALE GENOMIC DNA]</scope>
    <source>
        <strain evidence="2">A17</strain>
        <strain evidence="3 4">cv. Jemalong A17</strain>
    </source>
</reference>
<protein>
    <submittedName>
        <fullName evidence="2">Transmembrane protein, putative</fullName>
    </submittedName>
</protein>
<dbReference type="AlphaFoldDB" id="G7L800"/>
<dbReference type="EnsemblPlants" id="AET04357">
    <property type="protein sequence ID" value="AET04357"/>
    <property type="gene ID" value="MTR_8g087900"/>
</dbReference>
<accession>G7L800</accession>
<reference evidence="3" key="3">
    <citation type="submission" date="2015-04" db="UniProtKB">
        <authorList>
            <consortium name="EnsemblPlants"/>
        </authorList>
    </citation>
    <scope>IDENTIFICATION</scope>
    <source>
        <strain evidence="3">cv. Jemalong A17</strain>
    </source>
</reference>
<keyword evidence="1" id="KW-0472">Membrane</keyword>
<gene>
    <name evidence="2" type="ordered locus">MTR_8g087900</name>
</gene>
<dbReference type="PaxDb" id="3880-AET04357"/>
<dbReference type="HOGENOM" id="CLU_2546119_0_0_1"/>
<sequence length="83" mass="9630">MNNSSTDVRYKTNSGHIFLLIPFSYIWLRLSVDQRFTQYSIFLREEVTTIACNQVSHGFVLHGTIALATHRRFVASYCDRLMA</sequence>
<evidence type="ECO:0000313" key="2">
    <source>
        <dbReference type="EMBL" id="AET04357.1"/>
    </source>
</evidence>